<gene>
    <name evidence="6" type="ORF">BDA96_02G179200</name>
</gene>
<dbReference type="PROSITE" id="PS50600">
    <property type="entry name" value="ULP_PROTEASE"/>
    <property type="match status" value="1"/>
</dbReference>
<name>A0A921RML4_SORBI</name>
<evidence type="ECO:0000259" key="5">
    <source>
        <dbReference type="PROSITE" id="PS50600"/>
    </source>
</evidence>
<feature type="domain" description="Ubiquitin-like protease family profile" evidence="5">
    <location>
        <begin position="8"/>
        <end position="238"/>
    </location>
</feature>
<evidence type="ECO:0000256" key="1">
    <source>
        <dbReference type="ARBA" id="ARBA00005234"/>
    </source>
</evidence>
<accession>A0A921RML4</accession>
<evidence type="ECO:0000256" key="4">
    <source>
        <dbReference type="SAM" id="MobiDB-lite"/>
    </source>
</evidence>
<dbReference type="EMBL" id="CM027681">
    <property type="protein sequence ID" value="KAG0543314.1"/>
    <property type="molecule type" value="Genomic_DNA"/>
</dbReference>
<keyword evidence="2" id="KW-0645">Protease</keyword>
<sequence length="490" mass="55051">MHLQPAMVRLDDRLQQGFAQEHVHVAPHTKIDDDFVDLLYINLGPESHYRREYLYNKHLLQKLGSRGQHAVLDIHGHPVSEADFVRCFQPKGHMDYSVMSAQFLLWKFEWKAEKKPYVIVSEGNVSTLLSNLSDILKEELDGSIEGISQVFVPIRHPHMDHWFLLVIDIEGKCGWVLNSNRRHSVYSFALGVFEEACSCLLEMGVDTSLWPLSFMRGIAVQEEDFDCGIHVLMYIDGFGRKDLYGQYKELVFMYRQKTAVDVIYSKANRVRPEVGMAADVSSSLVISKSAPESVQGEAMPTVGSAPESVQGEAMPTVGSALDAQGGAVSTVPEQQKSTSESFSAAEDTSHKRKAEVSDFEKSLAKRTRGRQRPTREVARYTKAPGNISSKMYDLVCSEKYKEHVIISIGGISITTASMAEFISGGALSSCILHAFTECLMCDEENGAWRRLFLAPQEYEKDLVKFKENIAKTLPEKFQTSFEWVQELDVG</sequence>
<dbReference type="Proteomes" id="UP000807115">
    <property type="component" value="Chromosome 2"/>
</dbReference>
<feature type="compositionally biased region" description="Basic and acidic residues" evidence="4">
    <location>
        <begin position="354"/>
        <end position="363"/>
    </location>
</feature>
<reference evidence="6" key="2">
    <citation type="submission" date="2020-10" db="EMBL/GenBank/DDBJ databases">
        <authorList>
            <person name="Cooper E.A."/>
            <person name="Brenton Z.W."/>
            <person name="Flinn B.S."/>
            <person name="Jenkins J."/>
            <person name="Shu S."/>
            <person name="Flowers D."/>
            <person name="Luo F."/>
            <person name="Wang Y."/>
            <person name="Xia P."/>
            <person name="Barry K."/>
            <person name="Daum C."/>
            <person name="Lipzen A."/>
            <person name="Yoshinaga Y."/>
            <person name="Schmutz J."/>
            <person name="Saski C."/>
            <person name="Vermerris W."/>
            <person name="Kresovich S."/>
        </authorList>
    </citation>
    <scope>NUCLEOTIDE SEQUENCE</scope>
</reference>
<evidence type="ECO:0000313" key="6">
    <source>
        <dbReference type="EMBL" id="KAG0543314.1"/>
    </source>
</evidence>
<evidence type="ECO:0000256" key="2">
    <source>
        <dbReference type="ARBA" id="ARBA00022670"/>
    </source>
</evidence>
<feature type="region of interest" description="Disordered" evidence="4">
    <location>
        <begin position="291"/>
        <end position="379"/>
    </location>
</feature>
<reference evidence="6" key="1">
    <citation type="journal article" date="2019" name="BMC Genomics">
        <title>A new reference genome for Sorghum bicolor reveals high levels of sequence similarity between sweet and grain genotypes: implications for the genetics of sugar metabolism.</title>
        <authorList>
            <person name="Cooper E.A."/>
            <person name="Brenton Z.W."/>
            <person name="Flinn B.S."/>
            <person name="Jenkins J."/>
            <person name="Shu S."/>
            <person name="Flowers D."/>
            <person name="Luo F."/>
            <person name="Wang Y."/>
            <person name="Xia P."/>
            <person name="Barry K."/>
            <person name="Daum C."/>
            <person name="Lipzen A."/>
            <person name="Yoshinaga Y."/>
            <person name="Schmutz J."/>
            <person name="Saski C."/>
            <person name="Vermerris W."/>
            <person name="Kresovich S."/>
        </authorList>
    </citation>
    <scope>NUCLEOTIDE SEQUENCE</scope>
</reference>
<evidence type="ECO:0000256" key="3">
    <source>
        <dbReference type="ARBA" id="ARBA00022801"/>
    </source>
</evidence>
<dbReference type="InterPro" id="IPR003653">
    <property type="entry name" value="Peptidase_C48_C"/>
</dbReference>
<dbReference type="AlphaFoldDB" id="A0A921RML4"/>
<dbReference type="GO" id="GO:0008234">
    <property type="term" value="F:cysteine-type peptidase activity"/>
    <property type="evidence" value="ECO:0007669"/>
    <property type="project" value="InterPro"/>
</dbReference>
<dbReference type="InterPro" id="IPR038765">
    <property type="entry name" value="Papain-like_cys_pep_sf"/>
</dbReference>
<organism evidence="6 7">
    <name type="scientific">Sorghum bicolor</name>
    <name type="common">Sorghum</name>
    <name type="synonym">Sorghum vulgare</name>
    <dbReference type="NCBI Taxonomy" id="4558"/>
    <lineage>
        <taxon>Eukaryota</taxon>
        <taxon>Viridiplantae</taxon>
        <taxon>Streptophyta</taxon>
        <taxon>Embryophyta</taxon>
        <taxon>Tracheophyta</taxon>
        <taxon>Spermatophyta</taxon>
        <taxon>Magnoliopsida</taxon>
        <taxon>Liliopsida</taxon>
        <taxon>Poales</taxon>
        <taxon>Poaceae</taxon>
        <taxon>PACMAD clade</taxon>
        <taxon>Panicoideae</taxon>
        <taxon>Andropogonodae</taxon>
        <taxon>Andropogoneae</taxon>
        <taxon>Sorghinae</taxon>
        <taxon>Sorghum</taxon>
    </lineage>
</organism>
<dbReference type="SUPFAM" id="SSF54001">
    <property type="entry name" value="Cysteine proteinases"/>
    <property type="match status" value="1"/>
</dbReference>
<protein>
    <recommendedName>
        <fullName evidence="5">Ubiquitin-like protease family profile domain-containing protein</fullName>
    </recommendedName>
</protein>
<proteinExistence type="inferred from homology"/>
<comment type="caution">
    <text evidence="6">The sequence shown here is derived from an EMBL/GenBank/DDBJ whole genome shotgun (WGS) entry which is preliminary data.</text>
</comment>
<dbReference type="Gene3D" id="3.40.395.10">
    <property type="entry name" value="Adenoviral Proteinase, Chain A"/>
    <property type="match status" value="1"/>
</dbReference>
<dbReference type="GO" id="GO:0006508">
    <property type="term" value="P:proteolysis"/>
    <property type="evidence" value="ECO:0007669"/>
    <property type="project" value="UniProtKB-KW"/>
</dbReference>
<keyword evidence="3" id="KW-0378">Hydrolase</keyword>
<dbReference type="Pfam" id="PF02902">
    <property type="entry name" value="Peptidase_C48"/>
    <property type="match status" value="1"/>
</dbReference>
<feature type="compositionally biased region" description="Polar residues" evidence="4">
    <location>
        <begin position="331"/>
        <end position="342"/>
    </location>
</feature>
<evidence type="ECO:0000313" key="7">
    <source>
        <dbReference type="Proteomes" id="UP000807115"/>
    </source>
</evidence>
<comment type="similarity">
    <text evidence="1">Belongs to the peptidase C48 family.</text>
</comment>